<evidence type="ECO:0000259" key="5">
    <source>
        <dbReference type="PROSITE" id="PS50122"/>
    </source>
</evidence>
<dbReference type="PROSITE" id="PS50122">
    <property type="entry name" value="CHEB"/>
    <property type="match status" value="1"/>
</dbReference>
<dbReference type="Proteomes" id="UP001501470">
    <property type="component" value="Unassembled WGS sequence"/>
</dbReference>
<evidence type="ECO:0000256" key="1">
    <source>
        <dbReference type="ARBA" id="ARBA00022801"/>
    </source>
</evidence>
<evidence type="ECO:0000256" key="3">
    <source>
        <dbReference type="ARBA" id="ARBA00048267"/>
    </source>
</evidence>
<dbReference type="EMBL" id="BAAAQD010000006">
    <property type="protein sequence ID" value="GAA1516588.1"/>
    <property type="molecule type" value="Genomic_DNA"/>
</dbReference>
<keyword evidence="7" id="KW-1185">Reference proteome</keyword>
<gene>
    <name evidence="6" type="ORF">GCM10009827_034200</name>
</gene>
<name>A0ABN2AD40_9ACTN</name>
<keyword evidence="1 4" id="KW-0378">Hydrolase</keyword>
<feature type="active site" evidence="4">
    <location>
        <position position="132"/>
    </location>
</feature>
<evidence type="ECO:0000313" key="6">
    <source>
        <dbReference type="EMBL" id="GAA1516588.1"/>
    </source>
</evidence>
<dbReference type="RefSeq" id="WP_344502912.1">
    <property type="nucleotide sequence ID" value="NZ_BAAAQD010000006.1"/>
</dbReference>
<dbReference type="Pfam" id="PF01339">
    <property type="entry name" value="CheB_methylest"/>
    <property type="match status" value="1"/>
</dbReference>
<dbReference type="PANTHER" id="PTHR42872">
    <property type="entry name" value="PROTEIN-GLUTAMATE METHYLESTERASE/PROTEIN-GLUTAMINE GLUTAMINASE"/>
    <property type="match status" value="1"/>
</dbReference>
<evidence type="ECO:0000256" key="2">
    <source>
        <dbReference type="ARBA" id="ARBA00039140"/>
    </source>
</evidence>
<comment type="catalytic activity">
    <reaction evidence="3">
        <text>[protein]-L-glutamate 5-O-methyl ester + H2O = L-glutamyl-[protein] + methanol + H(+)</text>
        <dbReference type="Rhea" id="RHEA:23236"/>
        <dbReference type="Rhea" id="RHEA-COMP:10208"/>
        <dbReference type="Rhea" id="RHEA-COMP:10311"/>
        <dbReference type="ChEBI" id="CHEBI:15377"/>
        <dbReference type="ChEBI" id="CHEBI:15378"/>
        <dbReference type="ChEBI" id="CHEBI:17790"/>
        <dbReference type="ChEBI" id="CHEBI:29973"/>
        <dbReference type="ChEBI" id="CHEBI:82795"/>
        <dbReference type="EC" id="3.1.1.61"/>
    </reaction>
</comment>
<dbReference type="EC" id="3.1.1.61" evidence="2"/>
<evidence type="ECO:0000313" key="7">
    <source>
        <dbReference type="Proteomes" id="UP001501470"/>
    </source>
</evidence>
<feature type="domain" description="CheB-type methylesterase" evidence="5">
    <location>
        <begin position="1"/>
        <end position="190"/>
    </location>
</feature>
<accession>A0ABN2AD40</accession>
<dbReference type="CDD" id="cd16433">
    <property type="entry name" value="CheB"/>
    <property type="match status" value="1"/>
</dbReference>
<organism evidence="6 7">
    <name type="scientific">Dactylosporangium maewongense</name>
    <dbReference type="NCBI Taxonomy" id="634393"/>
    <lineage>
        <taxon>Bacteria</taxon>
        <taxon>Bacillati</taxon>
        <taxon>Actinomycetota</taxon>
        <taxon>Actinomycetes</taxon>
        <taxon>Micromonosporales</taxon>
        <taxon>Micromonosporaceae</taxon>
        <taxon>Dactylosporangium</taxon>
    </lineage>
</organism>
<dbReference type="Gene3D" id="3.40.50.180">
    <property type="entry name" value="Methylesterase CheB, C-terminal domain"/>
    <property type="match status" value="1"/>
</dbReference>
<proteinExistence type="predicted"/>
<dbReference type="PANTHER" id="PTHR42872:SF6">
    <property type="entry name" value="PROTEIN-GLUTAMATE METHYLESTERASE_PROTEIN-GLUTAMINE GLUTAMINASE"/>
    <property type="match status" value="1"/>
</dbReference>
<dbReference type="SUPFAM" id="SSF52738">
    <property type="entry name" value="Methylesterase CheB, C-terminal domain"/>
    <property type="match status" value="1"/>
</dbReference>
<sequence length="282" mass="28643">MAAPRAVVVVGASAGGVEALRTLIAGLPAGLPAAVCVTLHIPPTMVSALPRILSRAGALPASHPPDGAPLLAGHVYVAPADRHLLLDGDHVRLSPDPQEHGHRPAIDPLFRSAARHWGPLVAGVVLSGSGDDGTGGLRAVVARGGAAFAQAPQEALFPRMPRNAAERVSGCHVLPVARLAPALAAFAAAVAGAGVTRPDPLPTEPPRPVPGLPDLPAGVTDALRVAVRSLEEKAELSERMSATALDRGSVTTAERYQRAGAEASRAGAVIRELIIRIGAAGQ</sequence>
<feature type="active site" evidence="4">
    <location>
        <position position="13"/>
    </location>
</feature>
<reference evidence="6 7" key="1">
    <citation type="journal article" date="2019" name="Int. J. Syst. Evol. Microbiol.">
        <title>The Global Catalogue of Microorganisms (GCM) 10K type strain sequencing project: providing services to taxonomists for standard genome sequencing and annotation.</title>
        <authorList>
            <consortium name="The Broad Institute Genomics Platform"/>
            <consortium name="The Broad Institute Genome Sequencing Center for Infectious Disease"/>
            <person name="Wu L."/>
            <person name="Ma J."/>
        </authorList>
    </citation>
    <scope>NUCLEOTIDE SEQUENCE [LARGE SCALE GENOMIC DNA]</scope>
    <source>
        <strain evidence="6 7">JCM 15933</strain>
    </source>
</reference>
<keyword evidence="4" id="KW-0145">Chemotaxis</keyword>
<evidence type="ECO:0000256" key="4">
    <source>
        <dbReference type="PROSITE-ProRule" id="PRU00050"/>
    </source>
</evidence>
<feature type="active site" evidence="4">
    <location>
        <position position="40"/>
    </location>
</feature>
<dbReference type="InterPro" id="IPR000673">
    <property type="entry name" value="Sig_transdc_resp-reg_Me-estase"/>
</dbReference>
<protein>
    <recommendedName>
        <fullName evidence="2">protein-glutamate methylesterase</fullName>
        <ecNumber evidence="2">3.1.1.61</ecNumber>
    </recommendedName>
</protein>
<comment type="caution">
    <text evidence="6">The sequence shown here is derived from an EMBL/GenBank/DDBJ whole genome shotgun (WGS) entry which is preliminary data.</text>
</comment>
<dbReference type="InterPro" id="IPR035909">
    <property type="entry name" value="CheB_C"/>
</dbReference>